<reference evidence="3 4" key="1">
    <citation type="submission" date="2018-03" db="EMBL/GenBank/DDBJ databases">
        <authorList>
            <person name="Guldener U."/>
        </authorList>
    </citation>
    <scope>NUCLEOTIDE SEQUENCE [LARGE SCALE GENOMIC DNA]</scope>
    <source>
        <strain evidence="3 4">NBRC100155</strain>
    </source>
</reference>
<dbReference type="GO" id="GO:0016925">
    <property type="term" value="P:protein sumoylation"/>
    <property type="evidence" value="ECO:0007669"/>
    <property type="project" value="TreeGrafter"/>
</dbReference>
<proteinExistence type="predicted"/>
<evidence type="ECO:0000256" key="1">
    <source>
        <dbReference type="SAM" id="MobiDB-lite"/>
    </source>
</evidence>
<organism evidence="3 4">
    <name type="scientific">Ustilago trichophora</name>
    <dbReference type="NCBI Taxonomy" id="86804"/>
    <lineage>
        <taxon>Eukaryota</taxon>
        <taxon>Fungi</taxon>
        <taxon>Dikarya</taxon>
        <taxon>Basidiomycota</taxon>
        <taxon>Ustilaginomycotina</taxon>
        <taxon>Ustilaginomycetes</taxon>
        <taxon>Ustilaginales</taxon>
        <taxon>Ustilaginaceae</taxon>
        <taxon>Ustilago</taxon>
    </lineage>
</organism>
<keyword evidence="4" id="KW-1185">Reference proteome</keyword>
<name>A0A5C3DWS2_9BASI</name>
<gene>
    <name evidence="3" type="ORF">UTRI_01290</name>
</gene>
<protein>
    <submittedName>
        <fullName evidence="3">Related to AOS1 - Smt3p activating protein</fullName>
    </submittedName>
</protein>
<feature type="compositionally biased region" description="Polar residues" evidence="1">
    <location>
        <begin position="21"/>
        <end position="31"/>
    </location>
</feature>
<dbReference type="InterPro" id="IPR035985">
    <property type="entry name" value="Ubiquitin-activating_enz"/>
</dbReference>
<dbReference type="OrthoDB" id="1708823at2759"/>
<feature type="compositionally biased region" description="Low complexity" evidence="1">
    <location>
        <begin position="1"/>
        <end position="19"/>
    </location>
</feature>
<evidence type="ECO:0000259" key="2">
    <source>
        <dbReference type="Pfam" id="PF00899"/>
    </source>
</evidence>
<evidence type="ECO:0000313" key="3">
    <source>
        <dbReference type="EMBL" id="SPO22612.1"/>
    </source>
</evidence>
<dbReference type="EMBL" id="OOIN01000004">
    <property type="protein sequence ID" value="SPO22612.1"/>
    <property type="molecule type" value="Genomic_DNA"/>
</dbReference>
<dbReference type="SUPFAM" id="SSF69572">
    <property type="entry name" value="Activating enzymes of the ubiquitin-like proteins"/>
    <property type="match status" value="1"/>
</dbReference>
<dbReference type="GO" id="GO:0019948">
    <property type="term" value="F:SUMO activating enzyme activity"/>
    <property type="evidence" value="ECO:0007669"/>
    <property type="project" value="TreeGrafter"/>
</dbReference>
<evidence type="ECO:0000313" key="4">
    <source>
        <dbReference type="Proteomes" id="UP000324022"/>
    </source>
</evidence>
<dbReference type="AlphaFoldDB" id="A0A5C3DWS2"/>
<sequence length="404" mass="43205">MTIATSISAASASPADPTTQPQPSSSVTNDNKGAVTEDEAALYDRQIRLWGLEAQNRLRTAHILIVGWNGIATETIKNTVLSGIGSITILDPTLIDASTDLLSGFFFRDEEVGQPKCSPGPLDRVRALNPLVKVTGIHEASSYETLLNGGEAAQTWLRDQAIDVVVAGTPLPTTPAGGDGLMAKLIAMNETTRAAGLKFFLSGTYGLGGFYFADQITHDYLVERAAPPSTAATTTPEQTEKKRIKQRQIFTSLSASLSYTWTGLTDRQQHRIRPPVDWFVWLALCDLQSRLGSNASCTSIASSALKDRTVALIQEKGFKPELILPTTAGEETDKIFESVVKLGGTGVTLAPVGSVLGGLMAQDILNSISGREEPVVNWLFLHMDASGSATVHRIGDLTNPVVVD</sequence>
<dbReference type="InterPro" id="IPR000594">
    <property type="entry name" value="ThiF_NAD_FAD-bd"/>
</dbReference>
<dbReference type="Gene3D" id="3.40.50.720">
    <property type="entry name" value="NAD(P)-binding Rossmann-like Domain"/>
    <property type="match status" value="1"/>
</dbReference>
<dbReference type="Pfam" id="PF00899">
    <property type="entry name" value="ThiF"/>
    <property type="match status" value="1"/>
</dbReference>
<dbReference type="InterPro" id="IPR045886">
    <property type="entry name" value="ThiF/MoeB/HesA"/>
</dbReference>
<feature type="domain" description="THIF-type NAD/FAD binding fold" evidence="2">
    <location>
        <begin position="43"/>
        <end position="385"/>
    </location>
</feature>
<dbReference type="GO" id="GO:0005737">
    <property type="term" value="C:cytoplasm"/>
    <property type="evidence" value="ECO:0007669"/>
    <property type="project" value="TreeGrafter"/>
</dbReference>
<dbReference type="Proteomes" id="UP000324022">
    <property type="component" value="Unassembled WGS sequence"/>
</dbReference>
<accession>A0A5C3DWS2</accession>
<feature type="region of interest" description="Disordered" evidence="1">
    <location>
        <begin position="1"/>
        <end position="33"/>
    </location>
</feature>
<dbReference type="GO" id="GO:0031510">
    <property type="term" value="C:SUMO activating enzyme complex"/>
    <property type="evidence" value="ECO:0007669"/>
    <property type="project" value="TreeGrafter"/>
</dbReference>
<dbReference type="PANTHER" id="PTHR10953">
    <property type="entry name" value="UBIQUITIN-ACTIVATING ENZYME E1"/>
    <property type="match status" value="1"/>
</dbReference>
<dbReference type="PANTHER" id="PTHR10953:SF162">
    <property type="entry name" value="SUMO-ACTIVATING ENZYME SUBUNIT 1"/>
    <property type="match status" value="1"/>
</dbReference>